<evidence type="ECO:0000313" key="11">
    <source>
        <dbReference type="Proteomes" id="UP000671852"/>
    </source>
</evidence>
<proteinExistence type="inferred from homology"/>
<evidence type="ECO:0000313" key="10">
    <source>
        <dbReference type="EMBL" id="QSZ41145.1"/>
    </source>
</evidence>
<gene>
    <name evidence="8" type="primary">dnaX</name>
    <name evidence="10" type="ORF">GJV85_03130</name>
</gene>
<accession>A0A975AZ45</accession>
<keyword evidence="6 8" id="KW-0239">DNA-directed DNA polymerase</keyword>
<evidence type="ECO:0000256" key="1">
    <source>
        <dbReference type="ARBA" id="ARBA00006360"/>
    </source>
</evidence>
<evidence type="ECO:0000256" key="4">
    <source>
        <dbReference type="ARBA" id="ARBA00022833"/>
    </source>
</evidence>
<evidence type="ECO:0000256" key="3">
    <source>
        <dbReference type="ARBA" id="ARBA00022741"/>
    </source>
</evidence>
<dbReference type="InterPro" id="IPR027417">
    <property type="entry name" value="P-loop_NTPase"/>
</dbReference>
<dbReference type="Pfam" id="PF22608">
    <property type="entry name" value="DNAX_ATPase_lid"/>
    <property type="match status" value="1"/>
</dbReference>
<dbReference type="RefSeq" id="WP_207562417.1">
    <property type="nucleotide sequence ID" value="NZ_CP046072.1"/>
</dbReference>
<dbReference type="SMART" id="SM00382">
    <property type="entry name" value="AAA"/>
    <property type="match status" value="1"/>
</dbReference>
<protein>
    <recommendedName>
        <fullName evidence="8">DNA polymerase III subunit gamma/tau</fullName>
        <ecNumber evidence="8">2.7.7.7</ecNumber>
    </recommendedName>
</protein>
<dbReference type="NCBIfam" id="NF006280">
    <property type="entry name" value="PRK08451.1"/>
    <property type="match status" value="1"/>
</dbReference>
<keyword evidence="3 8" id="KW-0547">Nucleotide-binding</keyword>
<keyword evidence="8 10" id="KW-0808">Transferase</keyword>
<dbReference type="NCBIfam" id="TIGR02397">
    <property type="entry name" value="dnaX_nterm"/>
    <property type="match status" value="1"/>
</dbReference>
<dbReference type="AlphaFoldDB" id="A0A975AZ45"/>
<dbReference type="GO" id="GO:0003887">
    <property type="term" value="F:DNA-directed DNA polymerase activity"/>
    <property type="evidence" value="ECO:0007669"/>
    <property type="project" value="UniProtKB-KW"/>
</dbReference>
<dbReference type="PANTHER" id="PTHR11669">
    <property type="entry name" value="REPLICATION FACTOR C / DNA POLYMERASE III GAMMA-TAU SUBUNIT"/>
    <property type="match status" value="1"/>
</dbReference>
<sequence>MKESSEVLARKYRPSNFDELIGQETIAQTLSLALDSNRLSHAYLFSGLRGSGKTSTARIFAKALICEEGMSHHPCGVCSNCVMALEGRHMDIIEMDGASSRKIDDIRDLVEQTKYKPAVARYKIFIIDEVHMLTKEAFNALLKTLEEPPEYVKFILATTDPLKLPATILSRTQHFRFKSIATNKVIDHLAHILNLEGIAYENDALEILARSGGGSLRDTLTLLDQAIIYSKNHVDVRTVTDMLGLVDPKFIGELFNAVFAKDYAALVEYTKVLEDYESEMVVDELIAYLKDKMYNHDALFSTLVLDRFFRILSDSKYLFSINADGSFVLSMIFFKMIEALRIREIDQMIESFQKDVQRPEITTPTPAKIKIQTATPEIASAVQADSPIETKTEEEKEVTTQAVEEVPPAPEPIVEPVVAPIIQEDPALKLFHELIAKISDRNYELGECFTKNITFISYEESVLTWESCADEDCKKLLKHGYSVIKQLVREIFSFETKIKGIACTKEPQNLPENEPQETYIPEETFVSTPEFTQTNIEQPAPQPTAITQPEMQGPQSTTMIEDAEMGGNASCVTNCNDAAPLEELNGTDITQEPLIQKAIEMFEAKKITVQSKI</sequence>
<evidence type="ECO:0000256" key="6">
    <source>
        <dbReference type="ARBA" id="ARBA00022932"/>
    </source>
</evidence>
<dbReference type="Gene3D" id="3.40.50.300">
    <property type="entry name" value="P-loop containing nucleotide triphosphate hydrolases"/>
    <property type="match status" value="1"/>
</dbReference>
<name>A0A975AZ45_9BACT</name>
<dbReference type="FunFam" id="1.10.8.60:FF:000013">
    <property type="entry name" value="DNA polymerase III subunit gamma/tau"/>
    <property type="match status" value="1"/>
</dbReference>
<keyword evidence="2" id="KW-0479">Metal-binding</keyword>
<dbReference type="SUPFAM" id="SSF52540">
    <property type="entry name" value="P-loop containing nucleoside triphosphate hydrolases"/>
    <property type="match status" value="1"/>
</dbReference>
<dbReference type="InterPro" id="IPR003593">
    <property type="entry name" value="AAA+_ATPase"/>
</dbReference>
<dbReference type="InterPro" id="IPR045085">
    <property type="entry name" value="HLD_clamp_pol_III_gamma_tau"/>
</dbReference>
<comment type="catalytic activity">
    <reaction evidence="7 8">
        <text>DNA(n) + a 2'-deoxyribonucleoside 5'-triphosphate = DNA(n+1) + diphosphate</text>
        <dbReference type="Rhea" id="RHEA:22508"/>
        <dbReference type="Rhea" id="RHEA-COMP:17339"/>
        <dbReference type="Rhea" id="RHEA-COMP:17340"/>
        <dbReference type="ChEBI" id="CHEBI:33019"/>
        <dbReference type="ChEBI" id="CHEBI:61560"/>
        <dbReference type="ChEBI" id="CHEBI:173112"/>
        <dbReference type="EC" id="2.7.7.7"/>
    </reaction>
</comment>
<dbReference type="Proteomes" id="UP000671852">
    <property type="component" value="Chromosome"/>
</dbReference>
<dbReference type="EC" id="2.7.7.7" evidence="8"/>
<feature type="domain" description="AAA+ ATPase" evidence="9">
    <location>
        <begin position="39"/>
        <end position="181"/>
    </location>
</feature>
<evidence type="ECO:0000256" key="5">
    <source>
        <dbReference type="ARBA" id="ARBA00022840"/>
    </source>
</evidence>
<dbReference type="PANTHER" id="PTHR11669:SF0">
    <property type="entry name" value="PROTEIN STICHEL-LIKE 2"/>
    <property type="match status" value="1"/>
</dbReference>
<reference evidence="10" key="2">
    <citation type="submission" date="2021-04" db="EMBL/GenBank/DDBJ databases">
        <title>Isolation and characterization of a novel species of the genus Sulfurimonas.</title>
        <authorList>
            <person name="Fukui M."/>
        </authorList>
    </citation>
    <scope>NUCLEOTIDE SEQUENCE</scope>
    <source>
        <strain evidence="10">H1576</strain>
    </source>
</reference>
<dbReference type="GO" id="GO:0006261">
    <property type="term" value="P:DNA-templated DNA replication"/>
    <property type="evidence" value="ECO:0007669"/>
    <property type="project" value="TreeGrafter"/>
</dbReference>
<keyword evidence="8 10" id="KW-0548">Nucleotidyltransferase</keyword>
<dbReference type="GO" id="GO:0046872">
    <property type="term" value="F:metal ion binding"/>
    <property type="evidence" value="ECO:0007669"/>
    <property type="project" value="UniProtKB-KW"/>
</dbReference>
<dbReference type="InterPro" id="IPR050238">
    <property type="entry name" value="DNA_Rep/Repair_Clamp_Loader"/>
</dbReference>
<dbReference type="GO" id="GO:0009360">
    <property type="term" value="C:DNA polymerase III complex"/>
    <property type="evidence" value="ECO:0007669"/>
    <property type="project" value="InterPro"/>
</dbReference>
<dbReference type="FunFam" id="3.40.50.300:FF:000014">
    <property type="entry name" value="DNA polymerase III subunit gamma/tau"/>
    <property type="match status" value="1"/>
</dbReference>
<comment type="similarity">
    <text evidence="1 8">Belongs to the DnaX/STICHEL family.</text>
</comment>
<dbReference type="EMBL" id="CP046072">
    <property type="protein sequence ID" value="QSZ41145.1"/>
    <property type="molecule type" value="Genomic_DNA"/>
</dbReference>
<dbReference type="Gene3D" id="1.10.8.60">
    <property type="match status" value="1"/>
</dbReference>
<evidence type="ECO:0000256" key="8">
    <source>
        <dbReference type="RuleBase" id="RU364063"/>
    </source>
</evidence>
<evidence type="ECO:0000256" key="7">
    <source>
        <dbReference type="ARBA" id="ARBA00049244"/>
    </source>
</evidence>
<dbReference type="InterPro" id="IPR012763">
    <property type="entry name" value="DNA_pol_III_sug/sutau_N"/>
</dbReference>
<keyword evidence="11" id="KW-1185">Reference proteome</keyword>
<keyword evidence="8" id="KW-0235">DNA replication</keyword>
<keyword evidence="4" id="KW-0862">Zinc</keyword>
<reference evidence="10" key="1">
    <citation type="submission" date="2019-11" db="EMBL/GenBank/DDBJ databases">
        <authorList>
            <person name="Kojima H."/>
        </authorList>
    </citation>
    <scope>NUCLEOTIDE SEQUENCE</scope>
    <source>
        <strain evidence="10">H1576</strain>
    </source>
</reference>
<comment type="function">
    <text evidence="8">DNA polymerase III is a complex, multichain enzyme responsible for most of the replicative synthesis in bacteria. This DNA polymerase also exhibits 3' to 5' exonuclease activity.</text>
</comment>
<dbReference type="CDD" id="cd18137">
    <property type="entry name" value="HLD_clamp_pol_III_gamma_tau"/>
    <property type="match status" value="1"/>
</dbReference>
<dbReference type="Pfam" id="PF13177">
    <property type="entry name" value="DNA_pol3_delta2"/>
    <property type="match status" value="1"/>
</dbReference>
<evidence type="ECO:0000256" key="2">
    <source>
        <dbReference type="ARBA" id="ARBA00022723"/>
    </source>
</evidence>
<evidence type="ECO:0000259" key="9">
    <source>
        <dbReference type="SMART" id="SM00382"/>
    </source>
</evidence>
<keyword evidence="5 8" id="KW-0067">ATP-binding</keyword>
<dbReference type="GO" id="GO:0005524">
    <property type="term" value="F:ATP binding"/>
    <property type="evidence" value="ECO:0007669"/>
    <property type="project" value="UniProtKB-KW"/>
</dbReference>
<comment type="subunit">
    <text evidence="8">DNA polymerase III contains a core (composed of alpha, epsilon and theta chains) that associates with a tau subunit. This core dimerizes to form the POLIII' complex. PolIII' associates with the gamma complex (composed of gamma, delta, delta', psi and chi chains) and with the beta chain to form the complete DNA polymerase III complex.</text>
</comment>
<dbReference type="CDD" id="cd00009">
    <property type="entry name" value="AAA"/>
    <property type="match status" value="1"/>
</dbReference>
<dbReference type="KEGG" id="saqt:GJV85_03130"/>
<organism evidence="10 11">
    <name type="scientific">Sulfurimonas aquatica</name>
    <dbReference type="NCBI Taxonomy" id="2672570"/>
    <lineage>
        <taxon>Bacteria</taxon>
        <taxon>Pseudomonadati</taxon>
        <taxon>Campylobacterota</taxon>
        <taxon>Epsilonproteobacteria</taxon>
        <taxon>Campylobacterales</taxon>
        <taxon>Sulfurimonadaceae</taxon>
        <taxon>Sulfurimonas</taxon>
    </lineage>
</organism>